<dbReference type="AlphaFoldDB" id="A0A7J7KQ39"/>
<feature type="transmembrane region" description="Helical" evidence="14">
    <location>
        <begin position="78"/>
        <end position="96"/>
    </location>
</feature>
<evidence type="ECO:0000256" key="9">
    <source>
        <dbReference type="ARBA" id="ARBA00023065"/>
    </source>
</evidence>
<feature type="transmembrane region" description="Helical" evidence="14">
    <location>
        <begin position="163"/>
        <end position="182"/>
    </location>
</feature>
<dbReference type="OrthoDB" id="297496at2759"/>
<keyword evidence="7 12" id="KW-0630">Potassium</keyword>
<evidence type="ECO:0000256" key="2">
    <source>
        <dbReference type="ARBA" id="ARBA00006666"/>
    </source>
</evidence>
<dbReference type="FunFam" id="1.10.287.70:FF:000090">
    <property type="entry name" value="two pore potassium channel protein sup-9"/>
    <property type="match status" value="1"/>
</dbReference>
<evidence type="ECO:0000256" key="14">
    <source>
        <dbReference type="SAM" id="Phobius"/>
    </source>
</evidence>
<keyword evidence="17" id="KW-1185">Reference proteome</keyword>
<comment type="similarity">
    <text evidence="2 13">Belongs to the two pore domain potassium channel (TC 1.A.1.8) family.</text>
</comment>
<feature type="transmembrane region" description="Helical" evidence="14">
    <location>
        <begin position="226"/>
        <end position="253"/>
    </location>
</feature>
<dbReference type="PANTHER" id="PTHR11003:SF291">
    <property type="entry name" value="IP11374P"/>
    <property type="match status" value="1"/>
</dbReference>
<feature type="domain" description="Potassium channel" evidence="15">
    <location>
        <begin position="170"/>
        <end position="249"/>
    </location>
</feature>
<evidence type="ECO:0000313" key="17">
    <source>
        <dbReference type="Proteomes" id="UP000593567"/>
    </source>
</evidence>
<dbReference type="Proteomes" id="UP000593567">
    <property type="component" value="Unassembled WGS sequence"/>
</dbReference>
<keyword evidence="4 12" id="KW-0633">Potassium transport</keyword>
<comment type="subcellular location">
    <subcellularLocation>
        <location evidence="1">Membrane</location>
        <topology evidence="1">Multi-pass membrane protein</topology>
    </subcellularLocation>
</comment>
<accession>A0A7J7KQ39</accession>
<name>A0A7J7KQ39_BUGNE</name>
<sequence>MKRQNVRTIALIFCTFTYLLIGAAVFDKLESEHEKEERKKLQDEENLIKEKYNITQEDMEILRLNIIRSKPYQAGTQWKFAGAFYFALSVITTIGYGHSTPRTVGGKIFCVLYSLIGIPLNIVMFQSIGERFNIGITKVLKQIKVWVKRATKNDAVEVTQTELTMVACFLCSAVLVLGAVAFSKFESWSFINAFYYCFITMSTIGFGDFVALQNNTMKALQKKPDYVVFSILYIVFGLTVFAAALNLMVLRLLTMNTEDERKDELEALAAAQGAVKLDGDIITPGMRPRPVPSMTKNYDDKQINEGIRDSSIGPSTHSRISILPNKTNGFITINTNKAVCASRSMEEEDLARECNHGEHLCSIYNCSLQNADGLGNSFEEVVDVETVLAAFPSNPRHSLKRSSV</sequence>
<feature type="transmembrane region" description="Helical" evidence="14">
    <location>
        <begin position="194"/>
        <end position="214"/>
    </location>
</feature>
<evidence type="ECO:0000256" key="11">
    <source>
        <dbReference type="ARBA" id="ARBA00023303"/>
    </source>
</evidence>
<keyword evidence="11 13" id="KW-0407">Ion channel</keyword>
<keyword evidence="9 12" id="KW-0406">Ion transport</keyword>
<dbReference type="Gene3D" id="1.10.287.70">
    <property type="match status" value="1"/>
</dbReference>
<keyword evidence="10 12" id="KW-0472">Membrane</keyword>
<evidence type="ECO:0000256" key="4">
    <source>
        <dbReference type="ARBA" id="ARBA00022538"/>
    </source>
</evidence>
<evidence type="ECO:0000259" key="15">
    <source>
        <dbReference type="Pfam" id="PF07885"/>
    </source>
</evidence>
<keyword evidence="3 12" id="KW-0813">Transport</keyword>
<dbReference type="PIRSF" id="PIRSF038061">
    <property type="entry name" value="K_channel_subfamily_K_type"/>
    <property type="match status" value="1"/>
</dbReference>
<evidence type="ECO:0000256" key="7">
    <source>
        <dbReference type="ARBA" id="ARBA00022958"/>
    </source>
</evidence>
<keyword evidence="5 13" id="KW-0812">Transmembrane</keyword>
<dbReference type="GO" id="GO:0015271">
    <property type="term" value="F:outward rectifier potassium channel activity"/>
    <property type="evidence" value="ECO:0007669"/>
    <property type="project" value="TreeGrafter"/>
</dbReference>
<dbReference type="GO" id="GO:0030322">
    <property type="term" value="P:stabilization of membrane potential"/>
    <property type="evidence" value="ECO:0007669"/>
    <property type="project" value="TreeGrafter"/>
</dbReference>
<organism evidence="16 17">
    <name type="scientific">Bugula neritina</name>
    <name type="common">Brown bryozoan</name>
    <name type="synonym">Sertularia neritina</name>
    <dbReference type="NCBI Taxonomy" id="10212"/>
    <lineage>
        <taxon>Eukaryota</taxon>
        <taxon>Metazoa</taxon>
        <taxon>Spiralia</taxon>
        <taxon>Lophotrochozoa</taxon>
        <taxon>Bryozoa</taxon>
        <taxon>Gymnolaemata</taxon>
        <taxon>Cheilostomatida</taxon>
        <taxon>Flustrina</taxon>
        <taxon>Buguloidea</taxon>
        <taxon>Bugulidae</taxon>
        <taxon>Bugula</taxon>
    </lineage>
</organism>
<dbReference type="Pfam" id="PF07885">
    <property type="entry name" value="Ion_trans_2"/>
    <property type="match status" value="2"/>
</dbReference>
<evidence type="ECO:0000256" key="6">
    <source>
        <dbReference type="ARBA" id="ARBA00022826"/>
    </source>
</evidence>
<dbReference type="InterPro" id="IPR003280">
    <property type="entry name" value="2pore_dom_K_chnl"/>
</dbReference>
<evidence type="ECO:0000256" key="12">
    <source>
        <dbReference type="PIRNR" id="PIRNR038061"/>
    </source>
</evidence>
<dbReference type="InterPro" id="IPR013099">
    <property type="entry name" value="K_chnl_dom"/>
</dbReference>
<feature type="domain" description="Potassium channel" evidence="15">
    <location>
        <begin position="76"/>
        <end position="132"/>
    </location>
</feature>
<evidence type="ECO:0000256" key="13">
    <source>
        <dbReference type="RuleBase" id="RU003857"/>
    </source>
</evidence>
<dbReference type="PANTHER" id="PTHR11003">
    <property type="entry name" value="POTASSIUM CHANNEL, SUBFAMILY K"/>
    <property type="match status" value="1"/>
</dbReference>
<keyword evidence="6 12" id="KW-0631">Potassium channel</keyword>
<evidence type="ECO:0000256" key="3">
    <source>
        <dbReference type="ARBA" id="ARBA00022448"/>
    </source>
</evidence>
<gene>
    <name evidence="16" type="ORF">EB796_001427</name>
</gene>
<dbReference type="PRINTS" id="PR01333">
    <property type="entry name" value="2POREKCHANEL"/>
</dbReference>
<feature type="transmembrane region" description="Helical" evidence="14">
    <location>
        <begin position="108"/>
        <end position="128"/>
    </location>
</feature>
<protein>
    <recommendedName>
        <fullName evidence="15">Potassium channel domain-containing protein</fullName>
    </recommendedName>
</protein>
<evidence type="ECO:0000256" key="5">
    <source>
        <dbReference type="ARBA" id="ARBA00022692"/>
    </source>
</evidence>
<dbReference type="SUPFAM" id="SSF81324">
    <property type="entry name" value="Voltage-gated potassium channels"/>
    <property type="match status" value="2"/>
</dbReference>
<dbReference type="GO" id="GO:0022841">
    <property type="term" value="F:potassium ion leak channel activity"/>
    <property type="evidence" value="ECO:0007669"/>
    <property type="project" value="TreeGrafter"/>
</dbReference>
<keyword evidence="8 14" id="KW-1133">Transmembrane helix</keyword>
<evidence type="ECO:0000256" key="10">
    <source>
        <dbReference type="ARBA" id="ARBA00023136"/>
    </source>
</evidence>
<evidence type="ECO:0000313" key="16">
    <source>
        <dbReference type="EMBL" id="KAF6040310.1"/>
    </source>
</evidence>
<comment type="caution">
    <text evidence="16">The sequence shown here is derived from an EMBL/GenBank/DDBJ whole genome shotgun (WGS) entry which is preliminary data.</text>
</comment>
<reference evidence="16" key="1">
    <citation type="submission" date="2020-06" db="EMBL/GenBank/DDBJ databases">
        <title>Draft genome of Bugula neritina, a colonial animal packing powerful symbionts and potential medicines.</title>
        <authorList>
            <person name="Rayko M."/>
        </authorList>
    </citation>
    <scope>NUCLEOTIDE SEQUENCE [LARGE SCALE GENOMIC DNA]</scope>
    <source>
        <strain evidence="16">Kwan_BN1</strain>
    </source>
</reference>
<proteinExistence type="inferred from homology"/>
<dbReference type="PRINTS" id="PR01095">
    <property type="entry name" value="TASKCHANNEL"/>
</dbReference>
<evidence type="ECO:0000256" key="1">
    <source>
        <dbReference type="ARBA" id="ARBA00004141"/>
    </source>
</evidence>
<dbReference type="GO" id="GO:0005886">
    <property type="term" value="C:plasma membrane"/>
    <property type="evidence" value="ECO:0007669"/>
    <property type="project" value="TreeGrafter"/>
</dbReference>
<evidence type="ECO:0000256" key="8">
    <source>
        <dbReference type="ARBA" id="ARBA00022989"/>
    </source>
</evidence>
<dbReference type="InterPro" id="IPR003092">
    <property type="entry name" value="2pore_dom_K_chnl_TASK"/>
</dbReference>
<feature type="transmembrane region" description="Helical" evidence="14">
    <location>
        <begin position="9"/>
        <end position="26"/>
    </location>
</feature>
<dbReference type="EMBL" id="VXIV02000163">
    <property type="protein sequence ID" value="KAF6040310.1"/>
    <property type="molecule type" value="Genomic_DNA"/>
</dbReference>